<accession>A0A091M8G3</accession>
<keyword evidence="1" id="KW-0175">Coiled coil</keyword>
<dbReference type="Proteomes" id="UP000053745">
    <property type="component" value="Unassembled WGS sequence"/>
</dbReference>
<dbReference type="AlphaFoldDB" id="A0A091M8G3"/>
<dbReference type="PANTHER" id="PTHR46766:SF1">
    <property type="entry name" value="GLUTAMINE-RICH PROTEIN 2"/>
    <property type="match status" value="1"/>
</dbReference>
<dbReference type="PANTHER" id="PTHR46766">
    <property type="entry name" value="GLUTAMINE-RICH PROTEIN 2"/>
    <property type="match status" value="1"/>
</dbReference>
<sequence length="273" mass="30025">SGRYVETVEALRQIGQLGHLYAALKEQVAQLEATKSDHAELEKLRLLFPEGDQESIASVLADLRGRVSSLQGLASDLQGEKGKVSWWQSPRGLQGCGGGGLGGEEHPASGPMEAKPARAPVSLARSTLQEIKRELKELGEQQEMTKATLEQLVTKTADQLPEELDELRATVESVGQEQAEAQAACPICSTDTSMQVGQLLQRYEKLQELVDSFMSQQAVGKVVRQLPRRSQQDEELLKRIQATVVQVQGDYEKLSSVTGNLLDDRHQKQKDIE</sequence>
<evidence type="ECO:0000313" key="3">
    <source>
        <dbReference type="EMBL" id="KFP54776.1"/>
    </source>
</evidence>
<proteinExistence type="predicted"/>
<evidence type="ECO:0000313" key="4">
    <source>
        <dbReference type="Proteomes" id="UP000053745"/>
    </source>
</evidence>
<feature type="region of interest" description="Disordered" evidence="2">
    <location>
        <begin position="98"/>
        <end position="118"/>
    </location>
</feature>
<evidence type="ECO:0000256" key="1">
    <source>
        <dbReference type="SAM" id="Coils"/>
    </source>
</evidence>
<name>A0A091M8G3_CATAU</name>
<organism evidence="3 4">
    <name type="scientific">Cathartes aura</name>
    <name type="common">Turkey vulture</name>
    <name type="synonym">Vultur aura</name>
    <dbReference type="NCBI Taxonomy" id="43455"/>
    <lineage>
        <taxon>Eukaryota</taxon>
        <taxon>Metazoa</taxon>
        <taxon>Chordata</taxon>
        <taxon>Craniata</taxon>
        <taxon>Vertebrata</taxon>
        <taxon>Euteleostomi</taxon>
        <taxon>Archelosauria</taxon>
        <taxon>Archosauria</taxon>
        <taxon>Dinosauria</taxon>
        <taxon>Saurischia</taxon>
        <taxon>Theropoda</taxon>
        <taxon>Coelurosauria</taxon>
        <taxon>Aves</taxon>
        <taxon>Neognathae</taxon>
        <taxon>Neoaves</taxon>
        <taxon>Telluraves</taxon>
        <taxon>Accipitrimorphae</taxon>
        <taxon>Accipitriformes</taxon>
        <taxon>Cathartidae</taxon>
        <taxon>Cathartes</taxon>
    </lineage>
</organism>
<reference evidence="3 4" key="1">
    <citation type="submission" date="2014-04" db="EMBL/GenBank/DDBJ databases">
        <title>Genome evolution of avian class.</title>
        <authorList>
            <person name="Zhang G."/>
            <person name="Li C."/>
        </authorList>
    </citation>
    <scope>NUCLEOTIDE SEQUENCE [LARGE SCALE GENOMIC DNA]</scope>
    <source>
        <strain evidence="3">BGI_N323</strain>
    </source>
</reference>
<dbReference type="OrthoDB" id="5981048at2759"/>
<keyword evidence="4" id="KW-1185">Reference proteome</keyword>
<protein>
    <submittedName>
        <fullName evidence="3">Glutamine-rich protein 2</fullName>
    </submittedName>
</protein>
<feature type="non-terminal residue" evidence="3">
    <location>
        <position position="273"/>
    </location>
</feature>
<dbReference type="EMBL" id="KL320412">
    <property type="protein sequence ID" value="KFP54776.1"/>
    <property type="molecule type" value="Genomic_DNA"/>
</dbReference>
<gene>
    <name evidence="3" type="ORF">N323_05057</name>
</gene>
<feature type="coiled-coil region" evidence="1">
    <location>
        <begin position="121"/>
        <end position="184"/>
    </location>
</feature>
<evidence type="ECO:0000256" key="2">
    <source>
        <dbReference type="SAM" id="MobiDB-lite"/>
    </source>
</evidence>
<feature type="non-terminal residue" evidence="3">
    <location>
        <position position="1"/>
    </location>
</feature>